<dbReference type="AlphaFoldDB" id="A0ABD3EWE3"/>
<reference evidence="1 2" key="1">
    <citation type="submission" date="2024-09" db="EMBL/GenBank/DDBJ databases">
        <title>Genome sequencing and assembly of Phytophthora oleae, isolate VK10A, causative agent of rot of olive drupes.</title>
        <authorList>
            <person name="Conti Taguali S."/>
            <person name="Riolo M."/>
            <person name="La Spada F."/>
            <person name="Cacciola S.O."/>
            <person name="Dionisio G."/>
        </authorList>
    </citation>
    <scope>NUCLEOTIDE SEQUENCE [LARGE SCALE GENOMIC DNA]</scope>
    <source>
        <strain evidence="1 2">VK10A</strain>
    </source>
</reference>
<evidence type="ECO:0000313" key="1">
    <source>
        <dbReference type="EMBL" id="KAL3657611.1"/>
    </source>
</evidence>
<sequence length="204" mass="22149">MFELDRLRNVEAVVIEELPESHQCTRPESLTSLLPSWTIARCDSAVCVLQGQRAGLGEASVAVDIQGVGVFTTSTIPIMKEWHRILVAVQMIEIAVAWVQSSLFASSPVTATLKCRLKALPFTSRKIHLLDVAGNGSLSDRSMVAVMDAIFAGHEEIIYVDPALVSLVVNGRAQSNEEVKKVLVAVKSKKVVISVNVQGHSVEF</sequence>
<name>A0ABD3EWE3_9STRA</name>
<accession>A0ABD3EWE3</accession>
<dbReference type="Proteomes" id="UP001632037">
    <property type="component" value="Unassembled WGS sequence"/>
</dbReference>
<keyword evidence="2" id="KW-1185">Reference proteome</keyword>
<dbReference type="EMBL" id="JBIMZQ010000062">
    <property type="protein sequence ID" value="KAL3657611.1"/>
    <property type="molecule type" value="Genomic_DNA"/>
</dbReference>
<organism evidence="1 2">
    <name type="scientific">Phytophthora oleae</name>
    <dbReference type="NCBI Taxonomy" id="2107226"/>
    <lineage>
        <taxon>Eukaryota</taxon>
        <taxon>Sar</taxon>
        <taxon>Stramenopiles</taxon>
        <taxon>Oomycota</taxon>
        <taxon>Peronosporomycetes</taxon>
        <taxon>Peronosporales</taxon>
        <taxon>Peronosporaceae</taxon>
        <taxon>Phytophthora</taxon>
    </lineage>
</organism>
<evidence type="ECO:0000313" key="2">
    <source>
        <dbReference type="Proteomes" id="UP001632037"/>
    </source>
</evidence>
<protein>
    <submittedName>
        <fullName evidence="1">Uncharacterized protein</fullName>
    </submittedName>
</protein>
<proteinExistence type="predicted"/>
<gene>
    <name evidence="1" type="ORF">V7S43_017415</name>
</gene>
<comment type="caution">
    <text evidence="1">The sequence shown here is derived from an EMBL/GenBank/DDBJ whole genome shotgun (WGS) entry which is preliminary data.</text>
</comment>